<feature type="transmembrane region" description="Helical" evidence="1">
    <location>
        <begin position="211"/>
        <end position="232"/>
    </location>
</feature>
<keyword evidence="1" id="KW-0812">Transmembrane</keyword>
<dbReference type="STRING" id="254406.SAMN04488042_10463"/>
<feature type="domain" description="EamA" evidence="2">
    <location>
        <begin position="12"/>
        <end position="143"/>
    </location>
</feature>
<dbReference type="PANTHER" id="PTHR22911">
    <property type="entry name" value="ACYL-MALONYL CONDENSING ENZYME-RELATED"/>
    <property type="match status" value="1"/>
</dbReference>
<proteinExistence type="predicted"/>
<dbReference type="InterPro" id="IPR037185">
    <property type="entry name" value="EmrE-like"/>
</dbReference>
<protein>
    <submittedName>
        <fullName evidence="3">Uncharacterized membrane protein</fullName>
    </submittedName>
</protein>
<dbReference type="GO" id="GO:0016020">
    <property type="term" value="C:membrane"/>
    <property type="evidence" value="ECO:0007669"/>
    <property type="project" value="InterPro"/>
</dbReference>
<dbReference type="InterPro" id="IPR000620">
    <property type="entry name" value="EamA_dom"/>
</dbReference>
<reference evidence="3 4" key="1">
    <citation type="submission" date="2016-10" db="EMBL/GenBank/DDBJ databases">
        <authorList>
            <person name="de Groot N.N."/>
        </authorList>
    </citation>
    <scope>NUCLEOTIDE SEQUENCE [LARGE SCALE GENOMIC DNA]</scope>
    <source>
        <strain evidence="3 4">DSM 15283</strain>
    </source>
</reference>
<feature type="transmembrane region" description="Helical" evidence="1">
    <location>
        <begin position="181"/>
        <end position="205"/>
    </location>
</feature>
<dbReference type="Pfam" id="PF00892">
    <property type="entry name" value="EamA"/>
    <property type="match status" value="2"/>
</dbReference>
<dbReference type="Proteomes" id="UP000199144">
    <property type="component" value="Unassembled WGS sequence"/>
</dbReference>
<feature type="transmembrane region" description="Helical" evidence="1">
    <location>
        <begin position="45"/>
        <end position="64"/>
    </location>
</feature>
<keyword evidence="4" id="KW-1185">Reference proteome</keyword>
<evidence type="ECO:0000313" key="4">
    <source>
        <dbReference type="Proteomes" id="UP000199144"/>
    </source>
</evidence>
<feature type="domain" description="EamA" evidence="2">
    <location>
        <begin position="155"/>
        <end position="277"/>
    </location>
</feature>
<evidence type="ECO:0000313" key="3">
    <source>
        <dbReference type="EMBL" id="SFM12170.1"/>
    </source>
</evidence>
<evidence type="ECO:0000259" key="2">
    <source>
        <dbReference type="Pfam" id="PF00892"/>
    </source>
</evidence>
<dbReference type="AlphaFoldDB" id="A0A1I4NA69"/>
<gene>
    <name evidence="3" type="ORF">SAMN04488042_10463</name>
</gene>
<dbReference type="EMBL" id="FOTQ01000004">
    <property type="protein sequence ID" value="SFM12170.1"/>
    <property type="molecule type" value="Genomic_DNA"/>
</dbReference>
<feature type="transmembrane region" description="Helical" evidence="1">
    <location>
        <begin position="265"/>
        <end position="283"/>
    </location>
</feature>
<evidence type="ECO:0000256" key="1">
    <source>
        <dbReference type="SAM" id="Phobius"/>
    </source>
</evidence>
<name>A0A1I4NA69_9RHOB</name>
<dbReference type="RefSeq" id="WP_207502964.1">
    <property type="nucleotide sequence ID" value="NZ_FOTQ01000004.1"/>
</dbReference>
<sequence length="292" mass="31418">MFLLSSRDTRARAILLMIGAIFFFSAMDSTAKALAQEIGVLPTLWARYAGQTLFVLALVARRFPGVLKTRHPRLQLARSLFLLLATASYFVGISNIGLAEAAAIMNINPVLITLGAAVFLGEGLGIRRILGIAAAMTGALIVIRPGGEVFTIYAVFPLAAACCYSAYALTTRFVGRDEDIWTSLVYTGLIGAGILTLMVIPVWVMPSTKELALMALIALFGTIGQLCLIRALSQGEAGMLAPFAYTGLIFATFWGLVLFDEWPDGYSLLGAAIIACAGTYVWYRETFGARRP</sequence>
<organism evidence="3 4">
    <name type="scientific">Shimia aestuarii</name>
    <dbReference type="NCBI Taxonomy" id="254406"/>
    <lineage>
        <taxon>Bacteria</taxon>
        <taxon>Pseudomonadati</taxon>
        <taxon>Pseudomonadota</taxon>
        <taxon>Alphaproteobacteria</taxon>
        <taxon>Rhodobacterales</taxon>
        <taxon>Roseobacteraceae</taxon>
    </lineage>
</organism>
<keyword evidence="1" id="KW-0472">Membrane</keyword>
<feature type="transmembrane region" description="Helical" evidence="1">
    <location>
        <begin position="102"/>
        <end position="121"/>
    </location>
</feature>
<feature type="transmembrane region" description="Helical" evidence="1">
    <location>
        <begin position="150"/>
        <end position="169"/>
    </location>
</feature>
<keyword evidence="1" id="KW-1133">Transmembrane helix</keyword>
<dbReference type="SUPFAM" id="SSF103481">
    <property type="entry name" value="Multidrug resistance efflux transporter EmrE"/>
    <property type="match status" value="2"/>
</dbReference>
<dbReference type="PANTHER" id="PTHR22911:SF103">
    <property type="entry name" value="BLR2811 PROTEIN"/>
    <property type="match status" value="1"/>
</dbReference>
<accession>A0A1I4NA69</accession>
<feature type="transmembrane region" description="Helical" evidence="1">
    <location>
        <begin position="76"/>
        <end position="96"/>
    </location>
</feature>
<feature type="transmembrane region" description="Helical" evidence="1">
    <location>
        <begin position="239"/>
        <end position="259"/>
    </location>
</feature>